<keyword evidence="5 7" id="KW-1133">Transmembrane helix</keyword>
<dbReference type="InterPro" id="IPR050925">
    <property type="entry name" value="Rhomboid_protease_S54"/>
</dbReference>
<dbReference type="Proteomes" id="UP000186141">
    <property type="component" value="Unassembled WGS sequence"/>
</dbReference>
<feature type="transmembrane region" description="Helical" evidence="7">
    <location>
        <begin position="83"/>
        <end position="105"/>
    </location>
</feature>
<dbReference type="GO" id="GO:0006508">
    <property type="term" value="P:proteolysis"/>
    <property type="evidence" value="ECO:0007669"/>
    <property type="project" value="UniProtKB-KW"/>
</dbReference>
<keyword evidence="10" id="KW-1185">Reference proteome</keyword>
<accession>A0A1N7K5V8</accession>
<dbReference type="AlphaFoldDB" id="A0A1N7K5V8"/>
<dbReference type="GO" id="GO:0016020">
    <property type="term" value="C:membrane"/>
    <property type="evidence" value="ECO:0007669"/>
    <property type="project" value="UniProtKB-SubCell"/>
</dbReference>
<proteinExistence type="inferred from homology"/>
<dbReference type="PANTHER" id="PTHR43731:SF14">
    <property type="entry name" value="PRESENILIN-ASSOCIATED RHOMBOID-LIKE PROTEIN, MITOCHONDRIAL"/>
    <property type="match status" value="1"/>
</dbReference>
<feature type="transmembrane region" description="Helical" evidence="7">
    <location>
        <begin position="117"/>
        <end position="137"/>
    </location>
</feature>
<organism evidence="9 10">
    <name type="scientific">Gemmobacter megaterium</name>
    <dbReference type="NCBI Taxonomy" id="1086013"/>
    <lineage>
        <taxon>Bacteria</taxon>
        <taxon>Pseudomonadati</taxon>
        <taxon>Pseudomonadota</taxon>
        <taxon>Alphaproteobacteria</taxon>
        <taxon>Rhodobacterales</taxon>
        <taxon>Paracoccaceae</taxon>
        <taxon>Gemmobacter</taxon>
    </lineage>
</organism>
<dbReference type="Gene3D" id="1.20.1540.10">
    <property type="entry name" value="Rhomboid-like"/>
    <property type="match status" value="1"/>
</dbReference>
<keyword evidence="9" id="KW-0645">Protease</keyword>
<keyword evidence="3 7" id="KW-0812">Transmembrane</keyword>
<protein>
    <submittedName>
        <fullName evidence="9">Membrane associated serine protease, rhomboid family</fullName>
    </submittedName>
</protein>
<evidence type="ECO:0000256" key="3">
    <source>
        <dbReference type="ARBA" id="ARBA00022692"/>
    </source>
</evidence>
<feature type="transmembrane region" description="Helical" evidence="7">
    <location>
        <begin position="210"/>
        <end position="231"/>
    </location>
</feature>
<keyword evidence="6 7" id="KW-0472">Membrane</keyword>
<evidence type="ECO:0000313" key="9">
    <source>
        <dbReference type="EMBL" id="SIS56948.1"/>
    </source>
</evidence>
<dbReference type="Pfam" id="PF01694">
    <property type="entry name" value="Rhomboid"/>
    <property type="match status" value="1"/>
</dbReference>
<evidence type="ECO:0000313" key="10">
    <source>
        <dbReference type="Proteomes" id="UP000186141"/>
    </source>
</evidence>
<dbReference type="InterPro" id="IPR022764">
    <property type="entry name" value="Peptidase_S54_rhomboid_dom"/>
</dbReference>
<dbReference type="FunFam" id="1.20.1540.10:FF:000027">
    <property type="entry name" value="Rhomboid family intramembrane serine protease"/>
    <property type="match status" value="1"/>
</dbReference>
<comment type="similarity">
    <text evidence="2">Belongs to the peptidase S54 family.</text>
</comment>
<evidence type="ECO:0000256" key="6">
    <source>
        <dbReference type="ARBA" id="ARBA00023136"/>
    </source>
</evidence>
<evidence type="ECO:0000259" key="8">
    <source>
        <dbReference type="Pfam" id="PF01694"/>
    </source>
</evidence>
<feature type="transmembrane region" description="Helical" evidence="7">
    <location>
        <begin position="34"/>
        <end position="54"/>
    </location>
</feature>
<dbReference type="PANTHER" id="PTHR43731">
    <property type="entry name" value="RHOMBOID PROTEASE"/>
    <property type="match status" value="1"/>
</dbReference>
<keyword evidence="4" id="KW-0378">Hydrolase</keyword>
<evidence type="ECO:0000256" key="1">
    <source>
        <dbReference type="ARBA" id="ARBA00004141"/>
    </source>
</evidence>
<reference evidence="9 10" key="1">
    <citation type="submission" date="2017-01" db="EMBL/GenBank/DDBJ databases">
        <authorList>
            <person name="Mah S.A."/>
            <person name="Swanson W.J."/>
            <person name="Moy G.W."/>
            <person name="Vacquier V.D."/>
        </authorList>
    </citation>
    <scope>NUCLEOTIDE SEQUENCE [LARGE SCALE GENOMIC DNA]</scope>
    <source>
        <strain evidence="9 10">DSM 26375</strain>
    </source>
</reference>
<dbReference type="EMBL" id="FTOT01000001">
    <property type="protein sequence ID" value="SIS56948.1"/>
    <property type="molecule type" value="Genomic_DNA"/>
</dbReference>
<evidence type="ECO:0000256" key="4">
    <source>
        <dbReference type="ARBA" id="ARBA00022801"/>
    </source>
</evidence>
<dbReference type="GO" id="GO:0004252">
    <property type="term" value="F:serine-type endopeptidase activity"/>
    <property type="evidence" value="ECO:0007669"/>
    <property type="project" value="InterPro"/>
</dbReference>
<dbReference type="InterPro" id="IPR035952">
    <property type="entry name" value="Rhomboid-like_sf"/>
</dbReference>
<comment type="subcellular location">
    <subcellularLocation>
        <location evidence="1">Membrane</location>
        <topology evidence="1">Multi-pass membrane protein</topology>
    </subcellularLocation>
</comment>
<name>A0A1N7K5V8_9RHOB</name>
<gene>
    <name evidence="9" type="ORF">SAMN05421774_101234</name>
</gene>
<feature type="transmembrane region" description="Helical" evidence="7">
    <location>
        <begin position="170"/>
        <end position="195"/>
    </location>
</feature>
<feature type="domain" description="Peptidase S54 rhomboid" evidence="8">
    <location>
        <begin position="79"/>
        <end position="230"/>
    </location>
</feature>
<sequence>MPPAVLTLDAQSGTGQRGPMFPIRDHNPSGRTPWITWALMAINIAVFLATWPLLPSEEAAFVLFDAWGMVPGRISMGQDWQTILTSMFLHAGWMHIAGNMLFLWIFGDNMEDAFGHFGFLAFYLAAGLAAALIQLGADPWSPIPMVGASGAIAGVLGGYLLMFPRARVDILVIIIIFFRIFPVPAWIMLGLWFAFQLVGGFSAPSDEGGVAYWAHAGGFVAGVVMTVPLWLRRGGPAFWSRTHGLPPHPEAEYEIGPSRIPVVRRRR</sequence>
<dbReference type="STRING" id="1086013.SAMN05421774_101234"/>
<dbReference type="SUPFAM" id="SSF144091">
    <property type="entry name" value="Rhomboid-like"/>
    <property type="match status" value="1"/>
</dbReference>
<evidence type="ECO:0000256" key="7">
    <source>
        <dbReference type="SAM" id="Phobius"/>
    </source>
</evidence>
<evidence type="ECO:0000256" key="5">
    <source>
        <dbReference type="ARBA" id="ARBA00022989"/>
    </source>
</evidence>
<evidence type="ECO:0000256" key="2">
    <source>
        <dbReference type="ARBA" id="ARBA00009045"/>
    </source>
</evidence>
<feature type="transmembrane region" description="Helical" evidence="7">
    <location>
        <begin position="143"/>
        <end position="163"/>
    </location>
</feature>